<dbReference type="InterPro" id="IPR013320">
    <property type="entry name" value="ConA-like_dom_sf"/>
</dbReference>
<feature type="transmembrane region" description="Helical" evidence="5">
    <location>
        <begin position="1045"/>
        <end position="1066"/>
    </location>
</feature>
<protein>
    <recommendedName>
        <fullName evidence="10">EGF-like domain-containing protein</fullName>
    </recommendedName>
</protein>
<dbReference type="OrthoDB" id="6275838at2759"/>
<keyword evidence="9" id="KW-1185">Reference proteome</keyword>
<comment type="caution">
    <text evidence="8">The sequence shown here is derived from an EMBL/GenBank/DDBJ whole genome shotgun (WGS) entry which is preliminary data.</text>
</comment>
<evidence type="ECO:0000256" key="2">
    <source>
        <dbReference type="PROSITE-ProRule" id="PRU00076"/>
    </source>
</evidence>
<feature type="disulfide bond" evidence="3">
    <location>
        <begin position="422"/>
        <end position="449"/>
    </location>
</feature>
<dbReference type="InterPro" id="IPR001791">
    <property type="entry name" value="Laminin_G"/>
</dbReference>
<dbReference type="EMBL" id="AZBU02000011">
    <property type="protein sequence ID" value="TKR60507.1"/>
    <property type="molecule type" value="Genomic_DNA"/>
</dbReference>
<evidence type="ECO:0000256" key="5">
    <source>
        <dbReference type="SAM" id="Phobius"/>
    </source>
</evidence>
<keyword evidence="5" id="KW-0472">Membrane</keyword>
<dbReference type="AlphaFoldDB" id="A0A4U5LWF5"/>
<keyword evidence="5" id="KW-0812">Transmembrane</keyword>
<dbReference type="CDD" id="cd00054">
    <property type="entry name" value="EGF_CA"/>
    <property type="match status" value="1"/>
</dbReference>
<evidence type="ECO:0000259" key="6">
    <source>
        <dbReference type="PROSITE" id="PS50025"/>
    </source>
</evidence>
<feature type="compositionally biased region" description="Pro residues" evidence="4">
    <location>
        <begin position="920"/>
        <end position="931"/>
    </location>
</feature>
<feature type="domain" description="EGF-like" evidence="7">
    <location>
        <begin position="452"/>
        <end position="489"/>
    </location>
</feature>
<evidence type="ECO:0008006" key="10">
    <source>
        <dbReference type="Google" id="ProtNLM"/>
    </source>
</evidence>
<proteinExistence type="predicted"/>
<evidence type="ECO:0000313" key="9">
    <source>
        <dbReference type="Proteomes" id="UP000298663"/>
    </source>
</evidence>
<dbReference type="SMART" id="SM00282">
    <property type="entry name" value="LamG"/>
    <property type="match status" value="3"/>
</dbReference>
<feature type="region of interest" description="Disordered" evidence="4">
    <location>
        <begin position="915"/>
        <end position="971"/>
    </location>
</feature>
<feature type="domain" description="EGF-like" evidence="7">
    <location>
        <begin position="34"/>
        <end position="71"/>
    </location>
</feature>
<evidence type="ECO:0000256" key="1">
    <source>
        <dbReference type="ARBA" id="ARBA00023157"/>
    </source>
</evidence>
<evidence type="ECO:0000259" key="7">
    <source>
        <dbReference type="PROSITE" id="PS50026"/>
    </source>
</evidence>
<evidence type="ECO:0000256" key="4">
    <source>
        <dbReference type="SAM" id="MobiDB-lite"/>
    </source>
</evidence>
<dbReference type="InterPro" id="IPR050372">
    <property type="entry name" value="Neurexin-related_CASP"/>
</dbReference>
<dbReference type="STRING" id="34508.A0A4U5LWF5"/>
<dbReference type="GO" id="GO:0016020">
    <property type="term" value="C:membrane"/>
    <property type="evidence" value="ECO:0007669"/>
    <property type="project" value="UniProtKB-SubCell"/>
</dbReference>
<dbReference type="PANTHER" id="PTHR15036">
    <property type="entry name" value="PIKACHURIN-LIKE PROTEIN"/>
    <property type="match status" value="1"/>
</dbReference>
<sequence length="1185" mass="130120">MNAKISASFQNQVKERKSSGSRPNAISLGCPITKTDYCVSSPCENLGRCESGHNSFKCDCFASLFDGPTCGAEPLIVSLGSSRESDYPVLAVPRPIRSEAENIEVKFKTKDDYGVLLDTASGNKKGGRVTIALRKGKLELMLKSGGGSHVFSWGYGLNDNEWHTVRVKRTGEKLLLFIDGRWEHSYFLPSSDTVIYVDEISGGHSLNHEPESFMDESSGSELFEGFLAKLVFNNFDVLHPVRDKMSEFSGEVKDDSRRLKNRKAKSNTVSFDATPGMATFATTSLMSDDVFRISFKFRTLLRSAMILMACENSTMTGNYMSIELWNGRIRYSYGINGKVESVLSPSPPTGRRFLSDMRWHSVLIHQDAKTGLHHLFVDNSSNVLAPQKSYVARLSGNLYLGSRPEWIPLPPRKQPSAPFRGCVSALKVANDVLDVFSDSPKFENVQKGCPNPSARCHSNSCQHNGKCHQGWKDIKCDCSMTTYGGDFCDEMGTTYAFDSNTFSTIFLEYPKRKRPSSNADRLVVGFQTKSREGVLLSVQCAVDGDFLTVYLADGYIQVRYNLGSKDHHLGFFDLRVNDNRYHVVVVDRRQFNVSLTLDDQLPVRYIPQDQHELYTLNMQWRISIGASFNVYHSASLHRRKKRRRHLRIFDGFSGNITGVNFNGLKIFDLYAKGITQTVSGDERVSSIGSPTLLHMATPDASDGPFRRENMQMSDAYANVDDDADLDGLIEGLNSGCLSFEEQQDCIVDTQPEGFFTPILPTPTPTVPSTVSSRRRTSSPSPSPKSALSAPPLPPTPSTLPARAPTVTATVASSDQRNLFKPVHFAPVLQRSTTTFTTFTTTPAPTVLVTVVTMSLDVDYDAQVEVFYEEDNDNDDDEEAVAVALTKAAVRKQQITITPDPFRRAIETEPDYLEDLWSDLEPPPLNTAPPTTPSTTQETSLSTTSSTSSTVTTTTSTTTLRPTVTPPSRASTRRTTVFRKFTPPSTTTSTAGTAHSTVSVAYTKPKPRTTLPSHTVYAVRPTTPMGDLFVTTQKGPVTSTDFPRTALISIASVSVIVIIAIVVFCVFRCRQNGPGSDHYPMVCNGTKPATTPGGGHAGYAPIPSEMSPQLMHHDAAMHQQHHLSPSGICSSGLGHTAARLIANGNGYQPINGAVIPNGAMMPMNGTTPKNGNLAAAQKKDFKEWYV</sequence>
<evidence type="ECO:0000256" key="3">
    <source>
        <dbReference type="PROSITE-ProRule" id="PRU00122"/>
    </source>
</evidence>
<feature type="region of interest" description="Disordered" evidence="4">
    <location>
        <begin position="756"/>
        <end position="802"/>
    </location>
</feature>
<accession>A0A4U5LWF5</accession>
<name>A0A4U5LWF5_STECR</name>
<dbReference type="PANTHER" id="PTHR15036:SF89">
    <property type="entry name" value="NEUREXIN 1, ISOFORM F"/>
    <property type="match status" value="1"/>
</dbReference>
<dbReference type="SUPFAM" id="SSF49899">
    <property type="entry name" value="Concanavalin A-like lectins/glucanases"/>
    <property type="match status" value="3"/>
</dbReference>
<organism evidence="8 9">
    <name type="scientific">Steinernema carpocapsae</name>
    <name type="common">Entomopathogenic nematode</name>
    <dbReference type="NCBI Taxonomy" id="34508"/>
    <lineage>
        <taxon>Eukaryota</taxon>
        <taxon>Metazoa</taxon>
        <taxon>Ecdysozoa</taxon>
        <taxon>Nematoda</taxon>
        <taxon>Chromadorea</taxon>
        <taxon>Rhabditida</taxon>
        <taxon>Tylenchina</taxon>
        <taxon>Panagrolaimomorpha</taxon>
        <taxon>Strongyloidoidea</taxon>
        <taxon>Steinernematidae</taxon>
        <taxon>Steinernema</taxon>
    </lineage>
</organism>
<feature type="domain" description="Laminin G" evidence="6">
    <location>
        <begin position="77"/>
        <end position="256"/>
    </location>
</feature>
<feature type="compositionally biased region" description="Low complexity" evidence="4">
    <location>
        <begin position="932"/>
        <end position="971"/>
    </location>
</feature>
<evidence type="ECO:0000313" key="8">
    <source>
        <dbReference type="EMBL" id="TKR60507.1"/>
    </source>
</evidence>
<dbReference type="Pfam" id="PF02210">
    <property type="entry name" value="Laminin_G_2"/>
    <property type="match status" value="3"/>
</dbReference>
<feature type="domain" description="Laminin G" evidence="6">
    <location>
        <begin position="267"/>
        <end position="449"/>
    </location>
</feature>
<keyword evidence="1 3" id="KW-1015">Disulfide bond</keyword>
<reference evidence="8 9" key="1">
    <citation type="journal article" date="2015" name="Genome Biol.">
        <title>Comparative genomics of Steinernema reveals deeply conserved gene regulatory networks.</title>
        <authorList>
            <person name="Dillman A.R."/>
            <person name="Macchietto M."/>
            <person name="Porter C.F."/>
            <person name="Rogers A."/>
            <person name="Williams B."/>
            <person name="Antoshechkin I."/>
            <person name="Lee M.M."/>
            <person name="Goodwin Z."/>
            <person name="Lu X."/>
            <person name="Lewis E.E."/>
            <person name="Goodrich-Blair H."/>
            <person name="Stock S.P."/>
            <person name="Adams B.J."/>
            <person name="Sternberg P.W."/>
            <person name="Mortazavi A."/>
        </authorList>
    </citation>
    <scope>NUCLEOTIDE SEQUENCE [LARGE SCALE GENOMIC DNA]</scope>
    <source>
        <strain evidence="8 9">ALL</strain>
    </source>
</reference>
<keyword evidence="5" id="KW-1133">Transmembrane helix</keyword>
<feature type="compositionally biased region" description="Low complexity" evidence="4">
    <location>
        <begin position="766"/>
        <end position="789"/>
    </location>
</feature>
<dbReference type="Gene3D" id="2.10.25.10">
    <property type="entry name" value="Laminin"/>
    <property type="match status" value="2"/>
</dbReference>
<reference evidence="8 9" key="2">
    <citation type="journal article" date="2019" name="G3 (Bethesda)">
        <title>Hybrid Assembly of the Genome of the Entomopathogenic Nematode Steinernema carpocapsae Identifies the X-Chromosome.</title>
        <authorList>
            <person name="Serra L."/>
            <person name="Macchietto M."/>
            <person name="Macias-Munoz A."/>
            <person name="McGill C.J."/>
            <person name="Rodriguez I.M."/>
            <person name="Rodriguez B."/>
            <person name="Murad R."/>
            <person name="Mortazavi A."/>
        </authorList>
    </citation>
    <scope>NUCLEOTIDE SEQUENCE [LARGE SCALE GENOMIC DNA]</scope>
    <source>
        <strain evidence="8 9">ALL</strain>
    </source>
</reference>
<feature type="region of interest" description="Disordered" evidence="4">
    <location>
        <begin position="1"/>
        <end position="23"/>
    </location>
</feature>
<dbReference type="Proteomes" id="UP000298663">
    <property type="component" value="Unassembled WGS sequence"/>
</dbReference>
<gene>
    <name evidence="8" type="ORF">L596_027744</name>
</gene>
<dbReference type="Gene3D" id="2.60.120.200">
    <property type="match status" value="3"/>
</dbReference>
<dbReference type="InterPro" id="IPR000742">
    <property type="entry name" value="EGF"/>
</dbReference>
<dbReference type="PROSITE" id="PS50026">
    <property type="entry name" value="EGF_3"/>
    <property type="match status" value="2"/>
</dbReference>
<keyword evidence="2" id="KW-0245">EGF-like domain</keyword>
<feature type="domain" description="Laminin G" evidence="6">
    <location>
        <begin position="496"/>
        <end position="689"/>
    </location>
</feature>
<feature type="compositionally biased region" description="Polar residues" evidence="4">
    <location>
        <begin position="1"/>
        <end position="12"/>
    </location>
</feature>
<dbReference type="PROSITE" id="PS50025">
    <property type="entry name" value="LAM_G_DOMAIN"/>
    <property type="match status" value="3"/>
</dbReference>
<comment type="caution">
    <text evidence="2">Lacks conserved residue(s) required for the propagation of feature annotation.</text>
</comment>
<dbReference type="CDD" id="cd00110">
    <property type="entry name" value="LamG"/>
    <property type="match status" value="3"/>
</dbReference>